<evidence type="ECO:0000313" key="1">
    <source>
        <dbReference type="EMBL" id="CAK8677987.1"/>
    </source>
</evidence>
<evidence type="ECO:0000313" key="2">
    <source>
        <dbReference type="Proteomes" id="UP001642483"/>
    </source>
</evidence>
<proteinExistence type="predicted"/>
<sequence>MGVKMINKENAASRCRLPACKNSNRIYESLQTRFWKILLELTGGRRSVPSDKQSWIENLRQTDVALSDSIELHEKALTEYRKLHRNLTVISDSVKFDFNTIKLTTYSTRSKKLPMSTVKPWTRYRML</sequence>
<dbReference type="EMBL" id="CAWYQH010000046">
    <property type="protein sequence ID" value="CAK8677987.1"/>
    <property type="molecule type" value="Genomic_DNA"/>
</dbReference>
<keyword evidence="2" id="KW-1185">Reference proteome</keyword>
<organism evidence="1 2">
    <name type="scientific">Clavelina lepadiformis</name>
    <name type="common">Light-bulb sea squirt</name>
    <name type="synonym">Ascidia lepadiformis</name>
    <dbReference type="NCBI Taxonomy" id="159417"/>
    <lineage>
        <taxon>Eukaryota</taxon>
        <taxon>Metazoa</taxon>
        <taxon>Chordata</taxon>
        <taxon>Tunicata</taxon>
        <taxon>Ascidiacea</taxon>
        <taxon>Aplousobranchia</taxon>
        <taxon>Clavelinidae</taxon>
        <taxon>Clavelina</taxon>
    </lineage>
</organism>
<dbReference type="Proteomes" id="UP001642483">
    <property type="component" value="Unassembled WGS sequence"/>
</dbReference>
<name>A0ABP0FI15_CLALP</name>
<gene>
    <name evidence="1" type="ORF">CVLEPA_LOCUS7953</name>
</gene>
<protein>
    <submittedName>
        <fullName evidence="1">Uncharacterized protein</fullName>
    </submittedName>
</protein>
<comment type="caution">
    <text evidence="1">The sequence shown here is derived from an EMBL/GenBank/DDBJ whole genome shotgun (WGS) entry which is preliminary data.</text>
</comment>
<accession>A0ABP0FI15</accession>
<reference evidence="1 2" key="1">
    <citation type="submission" date="2024-02" db="EMBL/GenBank/DDBJ databases">
        <authorList>
            <person name="Daric V."/>
            <person name="Darras S."/>
        </authorList>
    </citation>
    <scope>NUCLEOTIDE SEQUENCE [LARGE SCALE GENOMIC DNA]</scope>
</reference>